<dbReference type="Pfam" id="PF00248">
    <property type="entry name" value="Aldo_ket_red"/>
    <property type="match status" value="1"/>
</dbReference>
<organism evidence="2 3">
    <name type="scientific">Microlunatus endophyticus</name>
    <dbReference type="NCBI Taxonomy" id="1716077"/>
    <lineage>
        <taxon>Bacteria</taxon>
        <taxon>Bacillati</taxon>
        <taxon>Actinomycetota</taxon>
        <taxon>Actinomycetes</taxon>
        <taxon>Propionibacteriales</taxon>
        <taxon>Propionibacteriaceae</taxon>
        <taxon>Microlunatus</taxon>
    </lineage>
</organism>
<sequence length="286" mass="32281">MIPTLNFGRTGHESTRIIFGAAALSDVTQDEADQTFELIRQHGITHIDTAASYGGAEDRLGPFIAEHRDEYFLASKTGDRTRDEAYASIQRSLERMRTDHLDLIQLHNLVDEDERQTALGKGGALEACIQARDEGLVKYIGITGHGTTVAAQHYKSLQVFDFDSILCPYNFPMSRNQTYIEDWTRLYEYCQEKNVAFQTIKAITRAPWQDDSDRFAATWYEPLRDQSAIDTAVSWVLGKPGIFLNTVGDIHILPKVLDAAERFTTRPDDAAMGELERAWGMEPLFV</sequence>
<dbReference type="InterPro" id="IPR053135">
    <property type="entry name" value="AKR2_Oxidoreductase"/>
</dbReference>
<name>A0A917S355_9ACTN</name>
<proteinExistence type="predicted"/>
<evidence type="ECO:0000313" key="2">
    <source>
        <dbReference type="EMBL" id="GGL54244.1"/>
    </source>
</evidence>
<reference evidence="2" key="1">
    <citation type="journal article" date="2014" name="Int. J. Syst. Evol. Microbiol.">
        <title>Complete genome sequence of Corynebacterium casei LMG S-19264T (=DSM 44701T), isolated from a smear-ripened cheese.</title>
        <authorList>
            <consortium name="US DOE Joint Genome Institute (JGI-PGF)"/>
            <person name="Walter F."/>
            <person name="Albersmeier A."/>
            <person name="Kalinowski J."/>
            <person name="Ruckert C."/>
        </authorList>
    </citation>
    <scope>NUCLEOTIDE SEQUENCE</scope>
    <source>
        <strain evidence="2">CGMCC 4.7306</strain>
    </source>
</reference>
<dbReference type="PANTHER" id="PTHR43312:SF1">
    <property type="entry name" value="NADP-DEPENDENT OXIDOREDUCTASE DOMAIN-CONTAINING PROTEIN"/>
    <property type="match status" value="1"/>
</dbReference>
<dbReference type="Gene3D" id="3.20.20.100">
    <property type="entry name" value="NADP-dependent oxidoreductase domain"/>
    <property type="match status" value="1"/>
</dbReference>
<dbReference type="RefSeq" id="WP_188894141.1">
    <property type="nucleotide sequence ID" value="NZ_BMMZ01000002.1"/>
</dbReference>
<dbReference type="Proteomes" id="UP000613840">
    <property type="component" value="Unassembled WGS sequence"/>
</dbReference>
<accession>A0A917S355</accession>
<dbReference type="InterPro" id="IPR036812">
    <property type="entry name" value="NAD(P)_OxRdtase_dom_sf"/>
</dbReference>
<reference evidence="2" key="2">
    <citation type="submission" date="2020-09" db="EMBL/GenBank/DDBJ databases">
        <authorList>
            <person name="Sun Q."/>
            <person name="Zhou Y."/>
        </authorList>
    </citation>
    <scope>NUCLEOTIDE SEQUENCE</scope>
    <source>
        <strain evidence="2">CGMCC 4.7306</strain>
    </source>
</reference>
<dbReference type="SUPFAM" id="SSF51430">
    <property type="entry name" value="NAD(P)-linked oxidoreductase"/>
    <property type="match status" value="1"/>
</dbReference>
<evidence type="ECO:0000313" key="3">
    <source>
        <dbReference type="Proteomes" id="UP000613840"/>
    </source>
</evidence>
<dbReference type="PANTHER" id="PTHR43312">
    <property type="entry name" value="D-THREO-ALDOSE 1-DEHYDROGENASE"/>
    <property type="match status" value="1"/>
</dbReference>
<gene>
    <name evidence="2" type="ORF">GCM10011575_10800</name>
</gene>
<comment type="caution">
    <text evidence="2">The sequence shown here is derived from an EMBL/GenBank/DDBJ whole genome shotgun (WGS) entry which is preliminary data.</text>
</comment>
<dbReference type="CDD" id="cd19100">
    <property type="entry name" value="AKR_unchar"/>
    <property type="match status" value="1"/>
</dbReference>
<dbReference type="AlphaFoldDB" id="A0A917S355"/>
<evidence type="ECO:0000259" key="1">
    <source>
        <dbReference type="Pfam" id="PF00248"/>
    </source>
</evidence>
<dbReference type="EMBL" id="BMMZ01000002">
    <property type="protein sequence ID" value="GGL54244.1"/>
    <property type="molecule type" value="Genomic_DNA"/>
</dbReference>
<protein>
    <submittedName>
        <fullName evidence="2">Oxidoreductase</fullName>
    </submittedName>
</protein>
<dbReference type="InterPro" id="IPR023210">
    <property type="entry name" value="NADP_OxRdtase_dom"/>
</dbReference>
<feature type="domain" description="NADP-dependent oxidoreductase" evidence="1">
    <location>
        <begin position="16"/>
        <end position="200"/>
    </location>
</feature>
<keyword evidence="3" id="KW-1185">Reference proteome</keyword>